<accession>A0ABQ5GSV2</accession>
<keyword evidence="2" id="KW-1185">Reference proteome</keyword>
<dbReference type="Proteomes" id="UP001151760">
    <property type="component" value="Unassembled WGS sequence"/>
</dbReference>
<name>A0ABQ5GSV2_9ASTR</name>
<reference evidence="1" key="1">
    <citation type="journal article" date="2022" name="Int. J. Mol. Sci.">
        <title>Draft Genome of Tanacetum Coccineum: Genomic Comparison of Closely Related Tanacetum-Family Plants.</title>
        <authorList>
            <person name="Yamashiro T."/>
            <person name="Shiraishi A."/>
            <person name="Nakayama K."/>
            <person name="Satake H."/>
        </authorList>
    </citation>
    <scope>NUCLEOTIDE SEQUENCE</scope>
</reference>
<organism evidence="1 2">
    <name type="scientific">Tanacetum coccineum</name>
    <dbReference type="NCBI Taxonomy" id="301880"/>
    <lineage>
        <taxon>Eukaryota</taxon>
        <taxon>Viridiplantae</taxon>
        <taxon>Streptophyta</taxon>
        <taxon>Embryophyta</taxon>
        <taxon>Tracheophyta</taxon>
        <taxon>Spermatophyta</taxon>
        <taxon>Magnoliopsida</taxon>
        <taxon>eudicotyledons</taxon>
        <taxon>Gunneridae</taxon>
        <taxon>Pentapetalae</taxon>
        <taxon>asterids</taxon>
        <taxon>campanulids</taxon>
        <taxon>Asterales</taxon>
        <taxon>Asteraceae</taxon>
        <taxon>Asteroideae</taxon>
        <taxon>Anthemideae</taxon>
        <taxon>Anthemidinae</taxon>
        <taxon>Tanacetum</taxon>
    </lineage>
</organism>
<proteinExistence type="predicted"/>
<protein>
    <submittedName>
        <fullName evidence="1">Uncharacterized protein</fullName>
    </submittedName>
</protein>
<comment type="caution">
    <text evidence="1">The sequence shown here is derived from an EMBL/GenBank/DDBJ whole genome shotgun (WGS) entry which is preliminary data.</text>
</comment>
<dbReference type="EMBL" id="BQNB010018768">
    <property type="protein sequence ID" value="GJT78057.1"/>
    <property type="molecule type" value="Genomic_DNA"/>
</dbReference>
<evidence type="ECO:0000313" key="2">
    <source>
        <dbReference type="Proteomes" id="UP001151760"/>
    </source>
</evidence>
<sequence>MKESHLEEIKMTRMAKAKENALNVEIQIISSENAQNYQETIIKDLLLEEHGVIAIKMEKKIPRTKNALWLKHLMRYFSFGRHLEDLHVTWAHLEKKRTRLRTNTKTLKDLCSQILETASQAIHDAVTTHKVTASQHFETALARTDSYANLDDSTYDGVTTKTRRRRVLENQLLSVSLLICLGKHDCVERIPSVISDFGIELVPLSLTCM</sequence>
<evidence type="ECO:0000313" key="1">
    <source>
        <dbReference type="EMBL" id="GJT78057.1"/>
    </source>
</evidence>
<reference evidence="1" key="2">
    <citation type="submission" date="2022-01" db="EMBL/GenBank/DDBJ databases">
        <authorList>
            <person name="Yamashiro T."/>
            <person name="Shiraishi A."/>
            <person name="Satake H."/>
            <person name="Nakayama K."/>
        </authorList>
    </citation>
    <scope>NUCLEOTIDE SEQUENCE</scope>
</reference>
<gene>
    <name evidence="1" type="ORF">Tco_1044782</name>
</gene>